<keyword evidence="2" id="KW-1185">Reference proteome</keyword>
<comment type="caution">
    <text evidence="1">The sequence shown here is derived from an EMBL/GenBank/DDBJ whole genome shotgun (WGS) entry which is preliminary data.</text>
</comment>
<evidence type="ECO:0000313" key="2">
    <source>
        <dbReference type="Proteomes" id="UP000266841"/>
    </source>
</evidence>
<dbReference type="EMBL" id="AGNL01026015">
    <property type="protein sequence ID" value="EJK58176.1"/>
    <property type="molecule type" value="Genomic_DNA"/>
</dbReference>
<dbReference type="InterPro" id="IPR029044">
    <property type="entry name" value="Nucleotide-diphossugar_trans"/>
</dbReference>
<organism evidence="1 2">
    <name type="scientific">Thalassiosira oceanica</name>
    <name type="common">Marine diatom</name>
    <dbReference type="NCBI Taxonomy" id="159749"/>
    <lineage>
        <taxon>Eukaryota</taxon>
        <taxon>Sar</taxon>
        <taxon>Stramenopiles</taxon>
        <taxon>Ochrophyta</taxon>
        <taxon>Bacillariophyta</taxon>
        <taxon>Coscinodiscophyceae</taxon>
        <taxon>Thalassiosirophycidae</taxon>
        <taxon>Thalassiosirales</taxon>
        <taxon>Thalassiosiraceae</taxon>
        <taxon>Thalassiosira</taxon>
    </lineage>
</organism>
<dbReference type="OMA" id="WHDKPHI"/>
<evidence type="ECO:0000313" key="1">
    <source>
        <dbReference type="EMBL" id="EJK58176.1"/>
    </source>
</evidence>
<reference evidence="1 2" key="1">
    <citation type="journal article" date="2012" name="Genome Biol.">
        <title>Genome and low-iron response of an oceanic diatom adapted to chronic iron limitation.</title>
        <authorList>
            <person name="Lommer M."/>
            <person name="Specht M."/>
            <person name="Roy A.S."/>
            <person name="Kraemer L."/>
            <person name="Andreson R."/>
            <person name="Gutowska M.A."/>
            <person name="Wolf J."/>
            <person name="Bergner S.V."/>
            <person name="Schilhabel M.B."/>
            <person name="Klostermeier U.C."/>
            <person name="Beiko R.G."/>
            <person name="Rosenstiel P."/>
            <person name="Hippler M."/>
            <person name="Laroche J."/>
        </authorList>
    </citation>
    <scope>NUCLEOTIDE SEQUENCE [LARGE SCALE GENOMIC DNA]</scope>
    <source>
        <strain evidence="1 2">CCMP1005</strain>
    </source>
</reference>
<proteinExistence type="predicted"/>
<sequence>MHLPVEQLEKTGRPPHHLPDLLTVIVTTSPVRSNPSTALLEQTFSTFFHAGKGFLECPKVVICDGCRILEGEEKKDDGEESGAGCPPKVTRKYSNIKQNLRNGIASTDQASNYTEFKRRLREICCEADVSSPFFNTSVVELEERQGYGFALRHALRHCVSTPYVCVIQHDRTFMRETPIDEVIQVMLSNPGVKYVGINQKSNLNYVDIFSGKYGRRAVEEYKSMILRPPQLNIGGGIYGPSGTSANGIEFDTEKRRQNVRSQRETYKGTHQFLTQEEWVKSNLHLQADGRHQLSLSPTIFWYDNTHVVSTSHYRDFIFDPQYKMVARGGFVEDKLSPAIVRSCERLGLRDGHAKFGCYILDDHSGVTFTGHLDGGSFGSRSEHT</sequence>
<protein>
    <submittedName>
        <fullName evidence="1">Uncharacterized protein</fullName>
    </submittedName>
</protein>
<dbReference type="Proteomes" id="UP000266841">
    <property type="component" value="Unassembled WGS sequence"/>
</dbReference>
<dbReference type="SUPFAM" id="SSF53448">
    <property type="entry name" value="Nucleotide-diphospho-sugar transferases"/>
    <property type="match status" value="1"/>
</dbReference>
<gene>
    <name evidence="1" type="ORF">THAOC_21723</name>
</gene>
<dbReference type="AlphaFoldDB" id="K0SB90"/>
<accession>K0SB90</accession>
<name>K0SB90_THAOC</name>
<dbReference type="eggNOG" id="ENOG502S5F4">
    <property type="taxonomic scope" value="Eukaryota"/>
</dbReference>
<dbReference type="OrthoDB" id="414322at2759"/>